<keyword evidence="1" id="KW-0996">Nickel insertion</keyword>
<accession>A0ABS4VUK0</accession>
<dbReference type="EMBL" id="JAGINU010000001">
    <property type="protein sequence ID" value="MBP2367466.1"/>
    <property type="molecule type" value="Genomic_DNA"/>
</dbReference>
<organism evidence="3 4">
    <name type="scientific">Pseudonocardia parietis</name>
    <dbReference type="NCBI Taxonomy" id="570936"/>
    <lineage>
        <taxon>Bacteria</taxon>
        <taxon>Bacillati</taxon>
        <taxon>Actinomycetota</taxon>
        <taxon>Actinomycetes</taxon>
        <taxon>Pseudonocardiales</taxon>
        <taxon>Pseudonocardiaceae</taxon>
        <taxon>Pseudonocardia</taxon>
    </lineage>
</organism>
<keyword evidence="4" id="KW-1185">Reference proteome</keyword>
<gene>
    <name evidence="3" type="ORF">JOF36_003162</name>
</gene>
<dbReference type="Pfam" id="PF01730">
    <property type="entry name" value="UreF"/>
    <property type="match status" value="1"/>
</dbReference>
<name>A0ABS4VUK0_9PSEU</name>
<dbReference type="InterPro" id="IPR002639">
    <property type="entry name" value="UreF"/>
</dbReference>
<reference evidence="3 4" key="1">
    <citation type="submission" date="2021-03" db="EMBL/GenBank/DDBJ databases">
        <title>Sequencing the genomes of 1000 actinobacteria strains.</title>
        <authorList>
            <person name="Klenk H.-P."/>
        </authorList>
    </citation>
    <scope>NUCLEOTIDE SEQUENCE [LARGE SCALE GENOMIC DNA]</scope>
    <source>
        <strain evidence="3 4">DSM 45256</strain>
    </source>
</reference>
<sequence>MSAEIGALLLADARLPTGAHAHSAGLEPALLAGMGDEDVPRYIEARLHTVGLVEAAAAVLALRAARTDPAGLGDVQDALLARMPSAPARSASELLGRGLLRLARHLWPDHPAVVAAGSLDSPPLRPVALGVVAAAVDMDDAQVARASLYDDAQTVTAAALKLLPVDPADATGWVLHAAPTVEATVVRAVATTDPASLPARTAPLVEQYSLDHAARSRRIFVA</sequence>
<dbReference type="Gene3D" id="1.10.4190.10">
    <property type="entry name" value="Urease accessory protein UreF"/>
    <property type="match status" value="1"/>
</dbReference>
<evidence type="ECO:0000313" key="3">
    <source>
        <dbReference type="EMBL" id="MBP2367466.1"/>
    </source>
</evidence>
<keyword evidence="2" id="KW-0143">Chaperone</keyword>
<dbReference type="RefSeq" id="WP_210027604.1">
    <property type="nucleotide sequence ID" value="NZ_JAGINU010000001.1"/>
</dbReference>
<evidence type="ECO:0000256" key="2">
    <source>
        <dbReference type="ARBA" id="ARBA00023186"/>
    </source>
</evidence>
<proteinExistence type="predicted"/>
<dbReference type="Proteomes" id="UP001519295">
    <property type="component" value="Unassembled WGS sequence"/>
</dbReference>
<protein>
    <submittedName>
        <fullName evidence="3">Urease accessory protein</fullName>
    </submittedName>
</protein>
<evidence type="ECO:0000256" key="1">
    <source>
        <dbReference type="ARBA" id="ARBA00022988"/>
    </source>
</evidence>
<dbReference type="PIRSF" id="PIRSF009467">
    <property type="entry name" value="Ureas_acces_UreF"/>
    <property type="match status" value="1"/>
</dbReference>
<dbReference type="InterPro" id="IPR038277">
    <property type="entry name" value="UreF_sf"/>
</dbReference>
<dbReference type="PANTHER" id="PTHR33620">
    <property type="entry name" value="UREASE ACCESSORY PROTEIN F"/>
    <property type="match status" value="1"/>
</dbReference>
<comment type="caution">
    <text evidence="3">The sequence shown here is derived from an EMBL/GenBank/DDBJ whole genome shotgun (WGS) entry which is preliminary data.</text>
</comment>
<dbReference type="PANTHER" id="PTHR33620:SF1">
    <property type="entry name" value="UREASE ACCESSORY PROTEIN F"/>
    <property type="match status" value="1"/>
</dbReference>
<evidence type="ECO:0000313" key="4">
    <source>
        <dbReference type="Proteomes" id="UP001519295"/>
    </source>
</evidence>